<dbReference type="EMBL" id="JAKLUA010000001">
    <property type="protein sequence ID" value="MCG2665885.1"/>
    <property type="molecule type" value="Genomic_DNA"/>
</dbReference>
<dbReference type="Proteomes" id="UP001139012">
    <property type="component" value="Unassembled WGS sequence"/>
</dbReference>
<accession>A0ABS9LFW7</accession>
<name>A0ABS9LFW7_9BRAD</name>
<evidence type="ECO:0000313" key="2">
    <source>
        <dbReference type="EMBL" id="MCG2665885.1"/>
    </source>
</evidence>
<sequence>MAKDFKTPHAENQDAWARIKPFKDPVSGKQLNTIGDGRPQSQVNPRPVGADYGGGLKDGSRGPKDVV</sequence>
<feature type="compositionally biased region" description="Basic and acidic residues" evidence="1">
    <location>
        <begin position="1"/>
        <end position="12"/>
    </location>
</feature>
<evidence type="ECO:0000313" key="3">
    <source>
        <dbReference type="Proteomes" id="UP001139012"/>
    </source>
</evidence>
<keyword evidence="3" id="KW-1185">Reference proteome</keyword>
<organism evidence="2 3">
    <name type="scientific">Bradyrhizobium zhengyangense</name>
    <dbReference type="NCBI Taxonomy" id="2911009"/>
    <lineage>
        <taxon>Bacteria</taxon>
        <taxon>Pseudomonadati</taxon>
        <taxon>Pseudomonadota</taxon>
        <taxon>Alphaproteobacteria</taxon>
        <taxon>Hyphomicrobiales</taxon>
        <taxon>Nitrobacteraceae</taxon>
        <taxon>Bradyrhizobium</taxon>
    </lineage>
</organism>
<feature type="compositionally biased region" description="Basic and acidic residues" evidence="1">
    <location>
        <begin position="58"/>
        <end position="67"/>
    </location>
</feature>
<feature type="region of interest" description="Disordered" evidence="1">
    <location>
        <begin position="1"/>
        <end position="67"/>
    </location>
</feature>
<comment type="caution">
    <text evidence="2">The sequence shown here is derived from an EMBL/GenBank/DDBJ whole genome shotgun (WGS) entry which is preliminary data.</text>
</comment>
<evidence type="ECO:0000256" key="1">
    <source>
        <dbReference type="SAM" id="MobiDB-lite"/>
    </source>
</evidence>
<dbReference type="RefSeq" id="WP_237869097.1">
    <property type="nucleotide sequence ID" value="NZ_JAKLUA010000001.1"/>
</dbReference>
<protein>
    <submittedName>
        <fullName evidence="2">Uncharacterized protein</fullName>
    </submittedName>
</protein>
<reference evidence="2" key="1">
    <citation type="submission" date="2022-01" db="EMBL/GenBank/DDBJ databases">
        <title>Genome sequnece data of strain Bradyrhizobium sp. nov.</title>
        <authorList>
            <person name="Zhang J."/>
        </authorList>
    </citation>
    <scope>NUCLEOTIDE SEQUENCE</scope>
    <source>
        <strain evidence="2">WYCCWR 12774</strain>
    </source>
</reference>
<proteinExistence type="predicted"/>
<gene>
    <name evidence="2" type="ORF">L6637_02925</name>
</gene>
<feature type="compositionally biased region" description="Polar residues" evidence="1">
    <location>
        <begin position="29"/>
        <end position="44"/>
    </location>
</feature>